<protein>
    <submittedName>
        <fullName evidence="2">Uncharacterized protein</fullName>
    </submittedName>
</protein>
<dbReference type="Proteomes" id="UP001144352">
    <property type="component" value="Unassembled WGS sequence"/>
</dbReference>
<keyword evidence="1" id="KW-0472">Membrane</keyword>
<reference evidence="2" key="1">
    <citation type="submission" date="2022-12" db="EMBL/GenBank/DDBJ databases">
        <title>Reference genome sequencing for broad-spectrum identification of bacterial and archaeal isolates by mass spectrometry.</title>
        <authorList>
            <person name="Sekiguchi Y."/>
            <person name="Tourlousse D.M."/>
        </authorList>
    </citation>
    <scope>NUCLEOTIDE SEQUENCE</scope>
    <source>
        <strain evidence="2">H2</strain>
    </source>
</reference>
<comment type="caution">
    <text evidence="2">The sequence shown here is derived from an EMBL/GenBank/DDBJ whole genome shotgun (WGS) entry which is preliminary data.</text>
</comment>
<evidence type="ECO:0000256" key="1">
    <source>
        <dbReference type="SAM" id="Phobius"/>
    </source>
</evidence>
<sequence length="101" mass="11273">MQTQMLILKASRVLLKRKALSGKREAAVITFRNLFLITGLAFLAVLPLGILAIHLPSGFNSIYLYATASILVSWLYLYSLRRLLDRRNLVLRSALGAGLSR</sequence>
<organism evidence="2 3">
    <name type="scientific">Geobacter hydrogenophilus</name>
    <dbReference type="NCBI Taxonomy" id="40983"/>
    <lineage>
        <taxon>Bacteria</taxon>
        <taxon>Pseudomonadati</taxon>
        <taxon>Thermodesulfobacteriota</taxon>
        <taxon>Desulfuromonadia</taxon>
        <taxon>Geobacterales</taxon>
        <taxon>Geobacteraceae</taxon>
        <taxon>Geobacter</taxon>
    </lineage>
</organism>
<feature type="transmembrane region" description="Helical" evidence="1">
    <location>
        <begin position="34"/>
        <end position="56"/>
    </location>
</feature>
<dbReference type="EMBL" id="BSDS01000001">
    <property type="protein sequence ID" value="GLI36865.1"/>
    <property type="molecule type" value="Genomic_DNA"/>
</dbReference>
<proteinExistence type="predicted"/>
<keyword evidence="1" id="KW-1133">Transmembrane helix</keyword>
<evidence type="ECO:0000313" key="2">
    <source>
        <dbReference type="EMBL" id="GLI36865.1"/>
    </source>
</evidence>
<keyword evidence="1" id="KW-0812">Transmembrane</keyword>
<name>A0A9W6FXW8_9BACT</name>
<feature type="transmembrane region" description="Helical" evidence="1">
    <location>
        <begin position="62"/>
        <end position="80"/>
    </location>
</feature>
<keyword evidence="3" id="KW-1185">Reference proteome</keyword>
<gene>
    <name evidence="2" type="ORF">GHYDROH2_03660</name>
</gene>
<evidence type="ECO:0000313" key="3">
    <source>
        <dbReference type="Proteomes" id="UP001144352"/>
    </source>
</evidence>
<accession>A0A9W6FXW8</accession>
<dbReference type="AlphaFoldDB" id="A0A9W6FXW8"/>